<dbReference type="AlphaFoldDB" id="A0A8X6PYW3"/>
<organism evidence="1 2">
    <name type="scientific">Nephila pilipes</name>
    <name type="common">Giant wood spider</name>
    <name type="synonym">Nephila maculata</name>
    <dbReference type="NCBI Taxonomy" id="299642"/>
    <lineage>
        <taxon>Eukaryota</taxon>
        <taxon>Metazoa</taxon>
        <taxon>Ecdysozoa</taxon>
        <taxon>Arthropoda</taxon>
        <taxon>Chelicerata</taxon>
        <taxon>Arachnida</taxon>
        <taxon>Araneae</taxon>
        <taxon>Araneomorphae</taxon>
        <taxon>Entelegynae</taxon>
        <taxon>Araneoidea</taxon>
        <taxon>Nephilidae</taxon>
        <taxon>Nephila</taxon>
    </lineage>
</organism>
<keyword evidence="2" id="KW-1185">Reference proteome</keyword>
<dbReference type="PANTHER" id="PTHR31511:SF12">
    <property type="entry name" value="RHO TERMINATION FACTOR N-TERMINAL DOMAIN-CONTAINING PROTEIN"/>
    <property type="match status" value="1"/>
</dbReference>
<name>A0A8X6PYW3_NEPPI</name>
<reference evidence="1" key="1">
    <citation type="submission" date="2020-08" db="EMBL/GenBank/DDBJ databases">
        <title>Multicomponent nature underlies the extraordinary mechanical properties of spider dragline silk.</title>
        <authorList>
            <person name="Kono N."/>
            <person name="Nakamura H."/>
            <person name="Mori M."/>
            <person name="Yoshida Y."/>
            <person name="Ohtoshi R."/>
            <person name="Malay A.D."/>
            <person name="Moran D.A.P."/>
            <person name="Tomita M."/>
            <person name="Numata K."/>
            <person name="Arakawa K."/>
        </authorList>
    </citation>
    <scope>NUCLEOTIDE SEQUENCE</scope>
</reference>
<comment type="caution">
    <text evidence="1">The sequence shown here is derived from an EMBL/GenBank/DDBJ whole genome shotgun (WGS) entry which is preliminary data.</text>
</comment>
<dbReference type="PANTHER" id="PTHR31511">
    <property type="entry name" value="PROTEIN CBG23764"/>
    <property type="match status" value="1"/>
</dbReference>
<protein>
    <submittedName>
        <fullName evidence="1">Uncharacterized protein</fullName>
    </submittedName>
</protein>
<accession>A0A8X6PYW3</accession>
<proteinExistence type="predicted"/>
<evidence type="ECO:0000313" key="1">
    <source>
        <dbReference type="EMBL" id="GFT93358.1"/>
    </source>
</evidence>
<dbReference type="Proteomes" id="UP000887013">
    <property type="component" value="Unassembled WGS sequence"/>
</dbReference>
<dbReference type="EMBL" id="BMAW01074697">
    <property type="protein sequence ID" value="GFT93358.1"/>
    <property type="molecule type" value="Genomic_DNA"/>
</dbReference>
<evidence type="ECO:0000313" key="2">
    <source>
        <dbReference type="Proteomes" id="UP000887013"/>
    </source>
</evidence>
<gene>
    <name evidence="1" type="ORF">NPIL_191771</name>
</gene>
<sequence length="113" mass="13023">MALNVSSGLFSHIHIPPPTMSTRHQVMPPHLKKYAYKLGLCWYFTTPALLWDAMLLHTKVTMKLITDYDILLFIENGIRGGISQGSNRYAITNNKYMPNFNPDVEIKYLMYLS</sequence>
<dbReference type="OrthoDB" id="6757831at2759"/>